<comment type="caution">
    <text evidence="1">The sequence shown here is derived from an EMBL/GenBank/DDBJ whole genome shotgun (WGS) entry which is preliminary data.</text>
</comment>
<gene>
    <name evidence="1" type="primary">g6762</name>
    <name evidence="1" type="ORF">NpPPO83_00006762</name>
</gene>
<name>A0ACB5S7N1_9PEZI</name>
<organism evidence="1 2">
    <name type="scientific">Neofusicoccum parvum</name>
    <dbReference type="NCBI Taxonomy" id="310453"/>
    <lineage>
        <taxon>Eukaryota</taxon>
        <taxon>Fungi</taxon>
        <taxon>Dikarya</taxon>
        <taxon>Ascomycota</taxon>
        <taxon>Pezizomycotina</taxon>
        <taxon>Dothideomycetes</taxon>
        <taxon>Dothideomycetes incertae sedis</taxon>
        <taxon>Botryosphaeriales</taxon>
        <taxon>Botryosphaeriaceae</taxon>
        <taxon>Neofusicoccum</taxon>
    </lineage>
</organism>
<sequence>MANAFIGNFFFIAGIGMVLSAQWELVRGNSYNYTVFSAYGMFYGGFGAILTPLFGVSSTFGDDKTGYNNALGFFCVLWTVFNTFFLLGSLTTNGVTIATYTALEIYLCLLGASYFAAADGRADTAAAVKKAAGSFAFVAGMLGYYSMGNAVCKDQGLPSFLFPMGDISARRSG</sequence>
<keyword evidence="2" id="KW-1185">Reference proteome</keyword>
<evidence type="ECO:0000313" key="1">
    <source>
        <dbReference type="EMBL" id="GME28818.1"/>
    </source>
</evidence>
<dbReference type="Proteomes" id="UP001165186">
    <property type="component" value="Unassembled WGS sequence"/>
</dbReference>
<reference evidence="1" key="1">
    <citation type="submission" date="2024-09" db="EMBL/GenBank/DDBJ databases">
        <title>Draft Genome Sequences of Neofusicoccum parvum.</title>
        <authorList>
            <person name="Ashida A."/>
            <person name="Camagna M."/>
            <person name="Tanaka A."/>
            <person name="Takemoto D."/>
        </authorList>
    </citation>
    <scope>NUCLEOTIDE SEQUENCE</scope>
    <source>
        <strain evidence="1">PPO83</strain>
    </source>
</reference>
<evidence type="ECO:0000313" key="2">
    <source>
        <dbReference type="Proteomes" id="UP001165186"/>
    </source>
</evidence>
<dbReference type="EMBL" id="BSXG01000052">
    <property type="protein sequence ID" value="GME28818.1"/>
    <property type="molecule type" value="Genomic_DNA"/>
</dbReference>
<proteinExistence type="predicted"/>
<accession>A0ACB5S7N1</accession>
<protein>
    <submittedName>
        <fullName evidence="1">Uncharacterized protein K452DRAFT_322079</fullName>
    </submittedName>
</protein>